<name>A0ACB9GDW1_CICIN</name>
<evidence type="ECO:0000313" key="2">
    <source>
        <dbReference type="Proteomes" id="UP001055811"/>
    </source>
</evidence>
<keyword evidence="2" id="KW-1185">Reference proteome</keyword>
<protein>
    <submittedName>
        <fullName evidence="1">Uncharacterized protein</fullName>
    </submittedName>
</protein>
<dbReference type="EMBL" id="CM042010">
    <property type="protein sequence ID" value="KAI3781624.1"/>
    <property type="molecule type" value="Genomic_DNA"/>
</dbReference>
<evidence type="ECO:0000313" key="1">
    <source>
        <dbReference type="EMBL" id="KAI3781624.1"/>
    </source>
</evidence>
<reference evidence="1 2" key="2">
    <citation type="journal article" date="2022" name="Mol. Ecol. Resour.">
        <title>The genomes of chicory, endive, great burdock and yacon provide insights into Asteraceae paleo-polyploidization history and plant inulin production.</title>
        <authorList>
            <person name="Fan W."/>
            <person name="Wang S."/>
            <person name="Wang H."/>
            <person name="Wang A."/>
            <person name="Jiang F."/>
            <person name="Liu H."/>
            <person name="Zhao H."/>
            <person name="Xu D."/>
            <person name="Zhang Y."/>
        </authorList>
    </citation>
    <scope>NUCLEOTIDE SEQUENCE [LARGE SCALE GENOMIC DNA]</scope>
    <source>
        <strain evidence="2">cv. Punajuju</strain>
        <tissue evidence="1">Leaves</tissue>
    </source>
</reference>
<reference evidence="2" key="1">
    <citation type="journal article" date="2022" name="Mol. Ecol. Resour.">
        <title>The genomes of chicory, endive, great burdock and yacon provide insights into Asteraceae palaeo-polyploidization history and plant inulin production.</title>
        <authorList>
            <person name="Fan W."/>
            <person name="Wang S."/>
            <person name="Wang H."/>
            <person name="Wang A."/>
            <person name="Jiang F."/>
            <person name="Liu H."/>
            <person name="Zhao H."/>
            <person name="Xu D."/>
            <person name="Zhang Y."/>
        </authorList>
    </citation>
    <scope>NUCLEOTIDE SEQUENCE [LARGE SCALE GENOMIC DNA]</scope>
    <source>
        <strain evidence="2">cv. Punajuju</strain>
    </source>
</reference>
<proteinExistence type="predicted"/>
<sequence length="195" mass="21494">MLPPSTLIYAFAVELELISDESKGSSNQNQKVDGILTPPTGPDCWPKKDSKRQWLVFYELDNMTLTATGTIEGNGQQLWDLPCNPHRGPGIENTKSVGIYNSTIGNGDDCISIGPGCLNVDIEGVTCGPSHGIRYEFAMFTFGSHSASLSLSSLESLSLLYFQRYNANLIHNQIAERCGIRRILLLLICIRQTNR</sequence>
<gene>
    <name evidence="1" type="ORF">L2E82_11643</name>
</gene>
<dbReference type="Proteomes" id="UP001055811">
    <property type="component" value="Linkage Group LG02"/>
</dbReference>
<accession>A0ACB9GDW1</accession>
<organism evidence="1 2">
    <name type="scientific">Cichorium intybus</name>
    <name type="common">Chicory</name>
    <dbReference type="NCBI Taxonomy" id="13427"/>
    <lineage>
        <taxon>Eukaryota</taxon>
        <taxon>Viridiplantae</taxon>
        <taxon>Streptophyta</taxon>
        <taxon>Embryophyta</taxon>
        <taxon>Tracheophyta</taxon>
        <taxon>Spermatophyta</taxon>
        <taxon>Magnoliopsida</taxon>
        <taxon>eudicotyledons</taxon>
        <taxon>Gunneridae</taxon>
        <taxon>Pentapetalae</taxon>
        <taxon>asterids</taxon>
        <taxon>campanulids</taxon>
        <taxon>Asterales</taxon>
        <taxon>Asteraceae</taxon>
        <taxon>Cichorioideae</taxon>
        <taxon>Cichorieae</taxon>
        <taxon>Cichoriinae</taxon>
        <taxon>Cichorium</taxon>
    </lineage>
</organism>
<comment type="caution">
    <text evidence="1">The sequence shown here is derived from an EMBL/GenBank/DDBJ whole genome shotgun (WGS) entry which is preliminary data.</text>
</comment>